<comment type="caution">
    <text evidence="2">The sequence shown here is derived from an EMBL/GenBank/DDBJ whole genome shotgun (WGS) entry which is preliminary data.</text>
</comment>
<keyword evidence="3" id="KW-1185">Reference proteome</keyword>
<dbReference type="AlphaFoldDB" id="A0A0L6UYC2"/>
<name>A0A0L6UYC2_9BASI</name>
<evidence type="ECO:0000256" key="1">
    <source>
        <dbReference type="SAM" id="MobiDB-lite"/>
    </source>
</evidence>
<organism evidence="2 3">
    <name type="scientific">Puccinia sorghi</name>
    <dbReference type="NCBI Taxonomy" id="27349"/>
    <lineage>
        <taxon>Eukaryota</taxon>
        <taxon>Fungi</taxon>
        <taxon>Dikarya</taxon>
        <taxon>Basidiomycota</taxon>
        <taxon>Pucciniomycotina</taxon>
        <taxon>Pucciniomycetes</taxon>
        <taxon>Pucciniales</taxon>
        <taxon>Pucciniaceae</taxon>
        <taxon>Puccinia</taxon>
    </lineage>
</organism>
<evidence type="ECO:0000313" key="2">
    <source>
        <dbReference type="EMBL" id="KNZ52845.1"/>
    </source>
</evidence>
<proteinExistence type="predicted"/>
<gene>
    <name evidence="2" type="ORF">VP01_3428g2</name>
</gene>
<dbReference type="Proteomes" id="UP000037035">
    <property type="component" value="Unassembled WGS sequence"/>
</dbReference>
<feature type="region of interest" description="Disordered" evidence="1">
    <location>
        <begin position="1"/>
        <end position="38"/>
    </location>
</feature>
<reference evidence="2 3" key="1">
    <citation type="submission" date="2015-08" db="EMBL/GenBank/DDBJ databases">
        <title>Next Generation Sequencing and Analysis of the Genome of Puccinia sorghi L Schw, the Causal Agent of Maize Common Rust.</title>
        <authorList>
            <person name="Rochi L."/>
            <person name="Burguener G."/>
            <person name="Darino M."/>
            <person name="Turjanski A."/>
            <person name="Kreff E."/>
            <person name="Dieguez M.J."/>
            <person name="Sacco F."/>
        </authorList>
    </citation>
    <scope>NUCLEOTIDE SEQUENCE [LARGE SCALE GENOMIC DNA]</scope>
    <source>
        <strain evidence="2 3">RO10H11247</strain>
    </source>
</reference>
<sequence>MSLKDSSHSRNVKIPMSHNLLPLKPTNRPSQPPNANAEARHNTLSLLGHPAAAQPDDVHSMRTNPQNPMLVSPQVGNLAHIWMIRRSPLSSTRSGGWWWQRCQSSIAPHACLSEEESFKGDQSGDGCDSACLTGISSDPNELVQVAVISYSSATPSKSNPILEFLKQSGKPMKTTSVKSRLPRRTNSIPRLVQIEIPSIATLTLPAWPPSLAPLLMECGPAMVRRSIQWACFSLIRLSRSSSITLDKHPSATNSFPLPCTPSPTSPYLVPNLQVAQASTGYVFTGQGTKILEWVWHLTTNQLLLRVDSGLEWPKIQSLIKTPDLSSTTVKLDGLRSAGRELAGRQGHQHLFTYPGAVGAGWP</sequence>
<protein>
    <submittedName>
        <fullName evidence="2">Fatty acid synthase subunit beta</fullName>
    </submittedName>
</protein>
<evidence type="ECO:0000313" key="3">
    <source>
        <dbReference type="Proteomes" id="UP000037035"/>
    </source>
</evidence>
<accession>A0A0L6UYC2</accession>
<dbReference type="EMBL" id="LAVV01008422">
    <property type="protein sequence ID" value="KNZ52845.1"/>
    <property type="molecule type" value="Genomic_DNA"/>
</dbReference>
<dbReference type="VEuPathDB" id="FungiDB:VP01_3428g2"/>